<feature type="region of interest" description="Disordered" evidence="1">
    <location>
        <begin position="110"/>
        <end position="161"/>
    </location>
</feature>
<evidence type="ECO:0000256" key="1">
    <source>
        <dbReference type="SAM" id="MobiDB-lite"/>
    </source>
</evidence>
<evidence type="ECO:0000313" key="2">
    <source>
        <dbReference type="EMBL" id="MPC38248.1"/>
    </source>
</evidence>
<keyword evidence="3" id="KW-1185">Reference proteome</keyword>
<feature type="compositionally biased region" description="Polar residues" evidence="1">
    <location>
        <begin position="241"/>
        <end position="261"/>
    </location>
</feature>
<dbReference type="EMBL" id="VSRR010004021">
    <property type="protein sequence ID" value="MPC38248.1"/>
    <property type="molecule type" value="Genomic_DNA"/>
</dbReference>
<reference evidence="2 3" key="1">
    <citation type="submission" date="2019-05" db="EMBL/GenBank/DDBJ databases">
        <title>Another draft genome of Portunus trituberculatus and its Hox gene families provides insights of decapod evolution.</title>
        <authorList>
            <person name="Jeong J.-H."/>
            <person name="Song I."/>
            <person name="Kim S."/>
            <person name="Choi T."/>
            <person name="Kim D."/>
            <person name="Ryu S."/>
            <person name="Kim W."/>
        </authorList>
    </citation>
    <scope>NUCLEOTIDE SEQUENCE [LARGE SCALE GENOMIC DNA]</scope>
    <source>
        <tissue evidence="2">Muscle</tissue>
    </source>
</reference>
<accession>A0A5B7EZ07</accession>
<feature type="region of interest" description="Disordered" evidence="1">
    <location>
        <begin position="353"/>
        <end position="372"/>
    </location>
</feature>
<dbReference type="Proteomes" id="UP000324222">
    <property type="component" value="Unassembled WGS sequence"/>
</dbReference>
<gene>
    <name evidence="2" type="ORF">E2C01_031754</name>
</gene>
<sequence>MSAVCGGRGGPGWLEEAGRWRGRRGASATQGLGGPARGHRGLVRVCGAQAVPAWCCQGPGYSRPFSVIQPSPYAHERNMAAHRLSDSRFFFSERRLSQLFNVDAWTEENDESRNDFGDDDDPGHDPPPEPAPRASYCPPSPGTPGDPGPQPPESHYPPGLRESALYSTLSSGCHLDPRFSAEVALDMARLSTISGGSARFSSGRLDDEDEDEDTYGGGNNGDVTPTPGSPGSCRSSRKLSSRYSQMSTLADSLASTGPRSSLPSVLSDLAGEVDGVADLLTDDDEALGPGPRVWGGEEVVNWQERCLELELSLQRFRDQAGKIRELLREKVLEGKGKGREATRQLRCLLRRKRRKQSFTTAPASRRSNAASPPCFVGRHNSFVGDRSLLWRRNDH</sequence>
<dbReference type="OrthoDB" id="6285196at2759"/>
<feature type="compositionally biased region" description="Pro residues" evidence="1">
    <location>
        <begin position="138"/>
        <end position="155"/>
    </location>
</feature>
<name>A0A5B7EZ07_PORTR</name>
<dbReference type="AlphaFoldDB" id="A0A5B7EZ07"/>
<comment type="caution">
    <text evidence="2">The sequence shown here is derived from an EMBL/GenBank/DDBJ whole genome shotgun (WGS) entry which is preliminary data.</text>
</comment>
<organism evidence="2 3">
    <name type="scientific">Portunus trituberculatus</name>
    <name type="common">Swimming crab</name>
    <name type="synonym">Neptunus trituberculatus</name>
    <dbReference type="NCBI Taxonomy" id="210409"/>
    <lineage>
        <taxon>Eukaryota</taxon>
        <taxon>Metazoa</taxon>
        <taxon>Ecdysozoa</taxon>
        <taxon>Arthropoda</taxon>
        <taxon>Crustacea</taxon>
        <taxon>Multicrustacea</taxon>
        <taxon>Malacostraca</taxon>
        <taxon>Eumalacostraca</taxon>
        <taxon>Eucarida</taxon>
        <taxon>Decapoda</taxon>
        <taxon>Pleocyemata</taxon>
        <taxon>Brachyura</taxon>
        <taxon>Eubrachyura</taxon>
        <taxon>Portunoidea</taxon>
        <taxon>Portunidae</taxon>
        <taxon>Portuninae</taxon>
        <taxon>Portunus</taxon>
    </lineage>
</organism>
<proteinExistence type="predicted"/>
<protein>
    <submittedName>
        <fullName evidence="2">Uncharacterized protein</fullName>
    </submittedName>
</protein>
<feature type="compositionally biased region" description="Low complexity" evidence="1">
    <location>
        <begin position="361"/>
        <end position="372"/>
    </location>
</feature>
<evidence type="ECO:0000313" key="3">
    <source>
        <dbReference type="Proteomes" id="UP000324222"/>
    </source>
</evidence>
<feature type="region of interest" description="Disordered" evidence="1">
    <location>
        <begin position="195"/>
        <end position="261"/>
    </location>
</feature>